<protein>
    <submittedName>
        <fullName evidence="1">Regulatory protein-modification, helix-turn-helix, transcriptional regulato, DNA</fullName>
    </submittedName>
</protein>
<evidence type="ECO:0000313" key="1">
    <source>
        <dbReference type="EMBL" id="DAG00598.1"/>
    </source>
</evidence>
<reference evidence="1" key="1">
    <citation type="journal article" date="2021" name="Proc. Natl. Acad. Sci. U.S.A.">
        <title>A Catalog of Tens of Thousands of Viruses from Human Metagenomes Reveals Hidden Associations with Chronic Diseases.</title>
        <authorList>
            <person name="Tisza M.J."/>
            <person name="Buck C.B."/>
        </authorList>
    </citation>
    <scope>NUCLEOTIDE SEQUENCE</scope>
    <source>
        <strain evidence="1">CtJ2i1</strain>
    </source>
</reference>
<dbReference type="InterPro" id="IPR010982">
    <property type="entry name" value="Lambda_DNA-bd_dom_sf"/>
</dbReference>
<accession>A0A8S5V1J4</accession>
<dbReference type="EMBL" id="BK016182">
    <property type="protein sequence ID" value="DAG00598.1"/>
    <property type="molecule type" value="Genomic_DNA"/>
</dbReference>
<sequence length="102" mass="11978">MMCQKLISPNELLNQYIKETGMTTKEWANILDVPYRKLKLIRIGVEDVDLTLLTKLSMATKTSYRTWSDCFWAYKAYVYSQAILDKFPTKIKKTINKLIGYE</sequence>
<name>A0A8S5V1J4_9CAUD</name>
<proteinExistence type="predicted"/>
<dbReference type="SUPFAM" id="SSF47413">
    <property type="entry name" value="lambda repressor-like DNA-binding domains"/>
    <property type="match status" value="1"/>
</dbReference>
<dbReference type="GO" id="GO:0003677">
    <property type="term" value="F:DNA binding"/>
    <property type="evidence" value="ECO:0007669"/>
    <property type="project" value="InterPro"/>
</dbReference>
<organism evidence="1">
    <name type="scientific">Myoviridae sp. ctJ2i1</name>
    <dbReference type="NCBI Taxonomy" id="2825079"/>
    <lineage>
        <taxon>Viruses</taxon>
        <taxon>Duplodnaviria</taxon>
        <taxon>Heunggongvirae</taxon>
        <taxon>Uroviricota</taxon>
        <taxon>Caudoviricetes</taxon>
    </lineage>
</organism>
<dbReference type="Gene3D" id="1.10.260.40">
    <property type="entry name" value="lambda repressor-like DNA-binding domains"/>
    <property type="match status" value="1"/>
</dbReference>